<dbReference type="OrthoDB" id="9857329at2"/>
<accession>A0A1M5Z4V3</accession>
<dbReference type="RefSeq" id="WP_073603962.1">
    <property type="nucleotide sequence ID" value="NZ_FQXZ01000022.1"/>
</dbReference>
<name>A0A1M5Z4V3_9VIBR</name>
<dbReference type="STRING" id="1216006.VA7868_02296"/>
<dbReference type="AlphaFoldDB" id="A0A1M5Z4V3"/>
<sequence length="64" mass="7720">MMIKMVLQWDISFRISLKKRDFVWQTRSHSTKPSTLPECFSVHLRKDTGLPTEQDDQSDYRKYL</sequence>
<evidence type="ECO:0000313" key="1">
    <source>
        <dbReference type="EMBL" id="SHI19282.1"/>
    </source>
</evidence>
<dbReference type="EMBL" id="FQXZ01000022">
    <property type="protein sequence ID" value="SHI19282.1"/>
    <property type="molecule type" value="Genomic_DNA"/>
</dbReference>
<keyword evidence="2" id="KW-1185">Reference proteome</keyword>
<evidence type="ECO:0000313" key="2">
    <source>
        <dbReference type="Proteomes" id="UP000184608"/>
    </source>
</evidence>
<organism evidence="1 2">
    <name type="scientific">Vibrio aerogenes CECT 7868</name>
    <dbReference type="NCBI Taxonomy" id="1216006"/>
    <lineage>
        <taxon>Bacteria</taxon>
        <taxon>Pseudomonadati</taxon>
        <taxon>Pseudomonadota</taxon>
        <taxon>Gammaproteobacteria</taxon>
        <taxon>Vibrionales</taxon>
        <taxon>Vibrionaceae</taxon>
        <taxon>Vibrio</taxon>
    </lineage>
</organism>
<dbReference type="Proteomes" id="UP000184608">
    <property type="component" value="Unassembled WGS sequence"/>
</dbReference>
<reference evidence="1 2" key="1">
    <citation type="submission" date="2016-11" db="EMBL/GenBank/DDBJ databases">
        <authorList>
            <person name="Jaros S."/>
            <person name="Januszkiewicz K."/>
            <person name="Wedrychowicz H."/>
        </authorList>
    </citation>
    <scope>NUCLEOTIDE SEQUENCE [LARGE SCALE GENOMIC DNA]</scope>
    <source>
        <strain evidence="1 2">CECT 7868</strain>
    </source>
</reference>
<protein>
    <submittedName>
        <fullName evidence="1">Uncharacterized protein</fullName>
    </submittedName>
</protein>
<proteinExistence type="predicted"/>
<gene>
    <name evidence="1" type="ORF">VA7868_02296</name>
</gene>